<dbReference type="InterPro" id="IPR001727">
    <property type="entry name" value="GDT1-like"/>
</dbReference>
<proteinExistence type="inferred from homology"/>
<sequence>MWFAGAPVNRLGRQGHGSRSLWPGETDDLHAPQQGPACRGSSLVHISARGNKITVNHAFLISTGAVALAEIGDKTQLLSLVLAARYRKPVPIILGVLAATLVNHAGAGALGAWLGSLLTPTIMRWALAASFVAMGLWILVPDKLEDDEANTSRTHFGVFGTTVVTFFIAEMGDKTQIATVALAARFHDFFGVVAGTTLGMMIANVPAILLGDRFAHRLPTKLVHGIAAVMFVVLGTMALFGGGV</sequence>
<evidence type="ECO:0000256" key="5">
    <source>
        <dbReference type="ARBA" id="ARBA00023136"/>
    </source>
</evidence>
<evidence type="ECO:0000313" key="8">
    <source>
        <dbReference type="EMBL" id="SIT40340.1"/>
    </source>
</evidence>
<organism evidence="8 9">
    <name type="scientific">Paraburkholderia ribeironis</name>
    <dbReference type="NCBI Taxonomy" id="1247936"/>
    <lineage>
        <taxon>Bacteria</taxon>
        <taxon>Pseudomonadati</taxon>
        <taxon>Pseudomonadota</taxon>
        <taxon>Betaproteobacteria</taxon>
        <taxon>Burkholderiales</taxon>
        <taxon>Burkholderiaceae</taxon>
        <taxon>Paraburkholderia</taxon>
    </lineage>
</organism>
<feature type="transmembrane region" description="Helical" evidence="6">
    <location>
        <begin position="92"/>
        <end position="116"/>
    </location>
</feature>
<dbReference type="EMBL" id="CYGX02000025">
    <property type="protein sequence ID" value="SIT40340.1"/>
    <property type="molecule type" value="Genomic_DNA"/>
</dbReference>
<feature type="region of interest" description="Disordered" evidence="7">
    <location>
        <begin position="1"/>
        <end position="35"/>
    </location>
</feature>
<accession>A0A1N7RYZ0</accession>
<reference evidence="8 9" key="1">
    <citation type="submission" date="2016-12" db="EMBL/GenBank/DDBJ databases">
        <authorList>
            <person name="Song W.-J."/>
            <person name="Kurnit D.M."/>
        </authorList>
    </citation>
    <scope>NUCLEOTIDE SEQUENCE [LARGE SCALE GENOMIC DNA]</scope>
    <source>
        <strain evidence="8 9">STM7296</strain>
    </source>
</reference>
<feature type="transmembrane region" description="Helical" evidence="6">
    <location>
        <begin position="152"/>
        <end position="169"/>
    </location>
</feature>
<dbReference type="Proteomes" id="UP000187012">
    <property type="component" value="Unassembled WGS sequence"/>
</dbReference>
<evidence type="ECO:0000256" key="4">
    <source>
        <dbReference type="ARBA" id="ARBA00022989"/>
    </source>
</evidence>
<feature type="transmembrane region" description="Helical" evidence="6">
    <location>
        <begin position="122"/>
        <end position="140"/>
    </location>
</feature>
<dbReference type="PANTHER" id="PTHR12608:SF1">
    <property type="entry name" value="TRANSMEMBRANE PROTEIN 165"/>
    <property type="match status" value="1"/>
</dbReference>
<feature type="transmembrane region" description="Helical" evidence="6">
    <location>
        <begin position="189"/>
        <end position="210"/>
    </location>
</feature>
<gene>
    <name evidence="8" type="ORF">BN2475_250125</name>
</gene>
<keyword evidence="5 6" id="KW-0472">Membrane</keyword>
<evidence type="ECO:0000256" key="6">
    <source>
        <dbReference type="RuleBase" id="RU365102"/>
    </source>
</evidence>
<dbReference type="AlphaFoldDB" id="A0A1N7RYZ0"/>
<evidence type="ECO:0000256" key="7">
    <source>
        <dbReference type="SAM" id="MobiDB-lite"/>
    </source>
</evidence>
<dbReference type="STRING" id="1247936.BN2475_250125"/>
<protein>
    <recommendedName>
        <fullName evidence="6">GDT1 family protein</fullName>
    </recommendedName>
</protein>
<comment type="similarity">
    <text evidence="2 6">Belongs to the GDT1 family.</text>
</comment>
<keyword evidence="9" id="KW-1185">Reference proteome</keyword>
<evidence type="ECO:0000256" key="1">
    <source>
        <dbReference type="ARBA" id="ARBA00004141"/>
    </source>
</evidence>
<comment type="subcellular location">
    <subcellularLocation>
        <location evidence="1 6">Membrane</location>
        <topology evidence="1 6">Multi-pass membrane protein</topology>
    </subcellularLocation>
</comment>
<name>A0A1N7RYZ0_9BURK</name>
<evidence type="ECO:0000313" key="9">
    <source>
        <dbReference type="Proteomes" id="UP000187012"/>
    </source>
</evidence>
<dbReference type="Pfam" id="PF01169">
    <property type="entry name" value="GDT1"/>
    <property type="match status" value="2"/>
</dbReference>
<dbReference type="GO" id="GO:0046873">
    <property type="term" value="F:metal ion transmembrane transporter activity"/>
    <property type="evidence" value="ECO:0007669"/>
    <property type="project" value="InterPro"/>
</dbReference>
<evidence type="ECO:0000256" key="2">
    <source>
        <dbReference type="ARBA" id="ARBA00009190"/>
    </source>
</evidence>
<feature type="transmembrane region" description="Helical" evidence="6">
    <location>
        <begin position="222"/>
        <end position="241"/>
    </location>
</feature>
<keyword evidence="3 6" id="KW-0812">Transmembrane</keyword>
<dbReference type="PANTHER" id="PTHR12608">
    <property type="entry name" value="TRANSMEMBRANE PROTEIN HTP-1 RELATED"/>
    <property type="match status" value="1"/>
</dbReference>
<evidence type="ECO:0000256" key="3">
    <source>
        <dbReference type="ARBA" id="ARBA00022692"/>
    </source>
</evidence>
<keyword evidence="4 6" id="KW-1133">Transmembrane helix</keyword>
<dbReference type="GO" id="GO:0016020">
    <property type="term" value="C:membrane"/>
    <property type="evidence" value="ECO:0007669"/>
    <property type="project" value="UniProtKB-SubCell"/>
</dbReference>